<protein>
    <recommendedName>
        <fullName evidence="2">Probable nitronate monooxygenase</fullName>
    </recommendedName>
</protein>
<evidence type="ECO:0000256" key="4">
    <source>
        <dbReference type="ARBA" id="ARBA00022643"/>
    </source>
</evidence>
<evidence type="ECO:0000256" key="5">
    <source>
        <dbReference type="ARBA" id="ARBA00023002"/>
    </source>
</evidence>
<dbReference type="AlphaFoldDB" id="A0A1N6H6S0"/>
<dbReference type="InterPro" id="IPR017569">
    <property type="entry name" value="Enoyl_ACP_red-II_put"/>
</dbReference>
<keyword evidence="5" id="KW-0560">Oxidoreductase</keyword>
<dbReference type="EMBL" id="FSRN01000001">
    <property type="protein sequence ID" value="SIO15442.1"/>
    <property type="molecule type" value="Genomic_DNA"/>
</dbReference>
<dbReference type="InterPro" id="IPR013785">
    <property type="entry name" value="Aldolase_TIM"/>
</dbReference>
<dbReference type="PANTHER" id="PTHR32332:SF20">
    <property type="entry name" value="2-NITROPROPANE DIOXYGENASE-LIKE PROTEIN"/>
    <property type="match status" value="1"/>
</dbReference>
<name>A0A1N6H6S0_9LACT</name>
<keyword evidence="3" id="KW-0285">Flavoprotein</keyword>
<evidence type="ECO:0000256" key="2">
    <source>
        <dbReference type="ARBA" id="ARBA00013457"/>
    </source>
</evidence>
<dbReference type="InterPro" id="IPR004136">
    <property type="entry name" value="NMO"/>
</dbReference>
<dbReference type="Proteomes" id="UP000184758">
    <property type="component" value="Unassembled WGS sequence"/>
</dbReference>
<dbReference type="OrthoDB" id="9778912at2"/>
<gene>
    <name evidence="6" type="ORF">SAMN05878443_1660</name>
</gene>
<dbReference type="PANTHER" id="PTHR32332">
    <property type="entry name" value="2-NITROPROPANE DIOXYGENASE"/>
    <property type="match status" value="1"/>
</dbReference>
<proteinExistence type="predicted"/>
<dbReference type="eggNOG" id="COG2070">
    <property type="taxonomic scope" value="Bacteria"/>
</dbReference>
<dbReference type="Gene3D" id="3.20.20.70">
    <property type="entry name" value="Aldolase class I"/>
    <property type="match status" value="1"/>
</dbReference>
<comment type="function">
    <text evidence="1">Nitronate monooxygenase that uses molecular oxygen to catalyze the oxidative denitrification of alkyl nitronates. Acts on propionate 3-nitronate (P3N), the presumed physiological substrate. Probably functions in the detoxification of P3N, a metabolic poison produced by plants and fungi as a defense mechanism.</text>
</comment>
<evidence type="ECO:0000313" key="7">
    <source>
        <dbReference type="Proteomes" id="UP000184758"/>
    </source>
</evidence>
<evidence type="ECO:0000256" key="1">
    <source>
        <dbReference type="ARBA" id="ARBA00003535"/>
    </source>
</evidence>
<evidence type="ECO:0000256" key="3">
    <source>
        <dbReference type="ARBA" id="ARBA00022630"/>
    </source>
</evidence>
<accession>A0A1N6H6S0</accession>
<dbReference type="Pfam" id="PF03060">
    <property type="entry name" value="NMO"/>
    <property type="match status" value="1"/>
</dbReference>
<dbReference type="RefSeq" id="WP_034548761.1">
    <property type="nucleotide sequence ID" value="NZ_FSRN01000001.1"/>
</dbReference>
<dbReference type="SUPFAM" id="SSF51412">
    <property type="entry name" value="Inosine monophosphate dehydrogenase (IMPDH)"/>
    <property type="match status" value="1"/>
</dbReference>
<evidence type="ECO:0000313" key="6">
    <source>
        <dbReference type="EMBL" id="SIO15442.1"/>
    </source>
</evidence>
<keyword evidence="7" id="KW-1185">Reference proteome</keyword>
<keyword evidence="4" id="KW-0288">FMN</keyword>
<dbReference type="GO" id="GO:0018580">
    <property type="term" value="F:nitronate monooxygenase activity"/>
    <property type="evidence" value="ECO:0007669"/>
    <property type="project" value="InterPro"/>
</dbReference>
<dbReference type="STRING" id="28230.SAMN05878443_1660"/>
<dbReference type="NCBIfam" id="TIGR03151">
    <property type="entry name" value="enACPred_II"/>
    <property type="match status" value="1"/>
</dbReference>
<organism evidence="6 7">
    <name type="scientific">Carnobacterium alterfunditum</name>
    <dbReference type="NCBI Taxonomy" id="28230"/>
    <lineage>
        <taxon>Bacteria</taxon>
        <taxon>Bacillati</taxon>
        <taxon>Bacillota</taxon>
        <taxon>Bacilli</taxon>
        <taxon>Lactobacillales</taxon>
        <taxon>Carnobacteriaceae</taxon>
        <taxon>Carnobacterium</taxon>
    </lineage>
</organism>
<dbReference type="CDD" id="cd04730">
    <property type="entry name" value="NPD_like"/>
    <property type="match status" value="1"/>
</dbReference>
<sequence>MQSELIEKLGIKYPIIQGAMSWVANPSLVSAVSNAGGLGILACGYASGEIVRELIKETKKLTDKPFGINVLLTSPNVDDIVKVICEEKVRVVTTGAGSPGKYMNQFKSVGTVVIPVVASVALARRMENEGADAIICEGMEAGGHIGKTTTMNLVPQVVDAVSVPVIAAGGIADGRGVAAAFMLGASAVQLGTRFVVAHESTVHQNFKDAILKAKDIDTVVTGQITGHPVRVLRNKLTRKYLKVEKDITSDEKPDFNRLEELGKGALRRAVVDGDKETGSFMSGQSAGLVFKEQSCHEIIQELMHQYQEVIKEQANLISK</sequence>
<reference evidence="7" key="1">
    <citation type="submission" date="2016-11" db="EMBL/GenBank/DDBJ databases">
        <authorList>
            <person name="Varghese N."/>
            <person name="Submissions S."/>
        </authorList>
    </citation>
    <scope>NUCLEOTIDE SEQUENCE [LARGE SCALE GENOMIC DNA]</scope>
    <source>
        <strain evidence="7">313</strain>
    </source>
</reference>